<name>A0ABU7RA35_9ACTN</name>
<gene>
    <name evidence="3" type="ORF">VXJ25_05555</name>
</gene>
<feature type="compositionally biased region" description="Gly residues" evidence="1">
    <location>
        <begin position="348"/>
        <end position="366"/>
    </location>
</feature>
<dbReference type="CDD" id="cd03408">
    <property type="entry name" value="SPFH_like_u1"/>
    <property type="match status" value="1"/>
</dbReference>
<proteinExistence type="predicted"/>
<feature type="domain" description="SPFH" evidence="2">
    <location>
        <begin position="128"/>
        <end position="277"/>
    </location>
</feature>
<dbReference type="Proteomes" id="UP001332931">
    <property type="component" value="Unassembled WGS sequence"/>
</dbReference>
<evidence type="ECO:0000313" key="3">
    <source>
        <dbReference type="EMBL" id="MEE6147458.1"/>
    </source>
</evidence>
<evidence type="ECO:0000313" key="4">
    <source>
        <dbReference type="Proteomes" id="UP001332931"/>
    </source>
</evidence>
<keyword evidence="4" id="KW-1185">Reference proteome</keyword>
<protein>
    <submittedName>
        <fullName evidence="3">SPFH domain-containing protein</fullName>
    </submittedName>
</protein>
<dbReference type="PANTHER" id="PTHR37826">
    <property type="entry name" value="FLOTILLIN BAND_7_5 DOMAIN PROTEIN"/>
    <property type="match status" value="1"/>
</dbReference>
<dbReference type="RefSeq" id="WP_330958224.1">
    <property type="nucleotide sequence ID" value="NZ_JAZGJQ010000004.1"/>
</dbReference>
<dbReference type="InterPro" id="IPR033880">
    <property type="entry name" value="SPFH_YdjI"/>
</dbReference>
<accession>A0ABU7RA35</accession>
<organism evidence="3 4">
    <name type="scientific">Olsenella absiana</name>
    <dbReference type="NCBI Taxonomy" id="3115222"/>
    <lineage>
        <taxon>Bacteria</taxon>
        <taxon>Bacillati</taxon>
        <taxon>Actinomycetota</taxon>
        <taxon>Coriobacteriia</taxon>
        <taxon>Coriobacteriales</taxon>
        <taxon>Atopobiaceae</taxon>
        <taxon>Olsenella</taxon>
    </lineage>
</organism>
<evidence type="ECO:0000256" key="1">
    <source>
        <dbReference type="SAM" id="MobiDB-lite"/>
    </source>
</evidence>
<feature type="region of interest" description="Disordered" evidence="1">
    <location>
        <begin position="348"/>
        <end position="370"/>
    </location>
</feature>
<comment type="caution">
    <text evidence="3">The sequence shown here is derived from an EMBL/GenBank/DDBJ whole genome shotgun (WGS) entry which is preliminary data.</text>
</comment>
<reference evidence="3 4" key="1">
    <citation type="submission" date="2024-01" db="EMBL/GenBank/DDBJ databases">
        <title>Description of Olsenella sp. nov., isolated from pig feces.</title>
        <authorList>
            <person name="Chang Y.-H."/>
        </authorList>
    </citation>
    <scope>NUCLEOTIDE SEQUENCE [LARGE SCALE GENOMIC DNA]</scope>
    <source>
        <strain evidence="3 4">YH-ols2223</strain>
    </source>
</reference>
<dbReference type="Pfam" id="PF13421">
    <property type="entry name" value="Band_7_1"/>
    <property type="match status" value="1"/>
</dbReference>
<sequence>MGLLRAGIGAAGGVLADSWREYFYCDALDADTLVAKGRKRTSSQGRSSNVLGEDNIISNGSVIAVNEGQYMIVVEQGAVVEACGEPGEFVFDSSTEPTLLFGGGDSIGERIRASFERVGTRFTFGGDTGKDQRVYFFNAKEVVGNKYGTAAPVPFRVVDDNIGLDVDISVRCNGEYSYRIVDPLMFYKNVCGNVEEPFTRDRIDSQLKSELLTALQPAFARISAMGVRYSAVPAHTRELARALNAELSESWGQTRGIEVAALGVNSIIASPEDEAMIKELQRAAVMRDPTMAAANLAASQADAMRMAASNSAGAAVGFMGMGMANALGGGANMQGLYGMGAAGGTTAPGGAPGGPRGVGPATGGATAGAPGAPSAAGTAADAWTCSCGAQNTGRFCGNCGSPRPQPAAGPWTCSCGAQNTGRFCGNCGKPRP</sequence>
<evidence type="ECO:0000259" key="2">
    <source>
        <dbReference type="Pfam" id="PF13421"/>
    </source>
</evidence>
<dbReference type="PANTHER" id="PTHR37826:SF2">
    <property type="entry name" value="ZINC-RIBBON DOMAIN-CONTAINING PROTEIN"/>
    <property type="match status" value="1"/>
</dbReference>
<dbReference type="EMBL" id="JAZGJQ010000004">
    <property type="protein sequence ID" value="MEE6147458.1"/>
    <property type="molecule type" value="Genomic_DNA"/>
</dbReference>